<dbReference type="Proteomes" id="UP000091857">
    <property type="component" value="Chromosome 16"/>
</dbReference>
<evidence type="ECO:0000256" key="6">
    <source>
        <dbReference type="ARBA" id="ARBA00023163"/>
    </source>
</evidence>
<evidence type="ECO:0000256" key="8">
    <source>
        <dbReference type="ARBA" id="ARBA00061350"/>
    </source>
</evidence>
<dbReference type="GO" id="GO:0034605">
    <property type="term" value="P:cellular response to heat"/>
    <property type="evidence" value="ECO:0000318"/>
    <property type="project" value="GO_Central"/>
</dbReference>
<dbReference type="Gene3D" id="1.10.10.10">
    <property type="entry name" value="Winged helix-like DNA-binding domain superfamily/Winged helix DNA-binding domain"/>
    <property type="match status" value="1"/>
</dbReference>
<dbReference type="GO" id="GO:0005634">
    <property type="term" value="C:nucleus"/>
    <property type="evidence" value="ECO:0000318"/>
    <property type="project" value="GO_Central"/>
</dbReference>
<reference evidence="12" key="1">
    <citation type="journal article" date="2016" name="Nat. Biotechnol.">
        <title>Sequencing wild and cultivated cassava and related species reveals extensive interspecific hybridization and genetic diversity.</title>
        <authorList>
            <person name="Bredeson J.V."/>
            <person name="Lyons J.B."/>
            <person name="Prochnik S.E."/>
            <person name="Wu G.A."/>
            <person name="Ha C.M."/>
            <person name="Edsinger-Gonzales E."/>
            <person name="Grimwood J."/>
            <person name="Schmutz J."/>
            <person name="Rabbi I.Y."/>
            <person name="Egesi C."/>
            <person name="Nauluvula P."/>
            <person name="Lebot V."/>
            <person name="Ndunguru J."/>
            <person name="Mkamilo G."/>
            <person name="Bart R.S."/>
            <person name="Setter T.L."/>
            <person name="Gleadow R.M."/>
            <person name="Kulakow P."/>
            <person name="Ferguson M.E."/>
            <person name="Rounsley S."/>
            <person name="Rokhsar D.S."/>
        </authorList>
    </citation>
    <scope>NUCLEOTIDE SEQUENCE [LARGE SCALE GENOMIC DNA]</scope>
    <source>
        <strain evidence="12">cv. AM560-2</strain>
    </source>
</reference>
<keyword evidence="7" id="KW-0539">Nucleus</keyword>
<evidence type="ECO:0000256" key="5">
    <source>
        <dbReference type="ARBA" id="ARBA00023125"/>
    </source>
</evidence>
<dbReference type="EMBL" id="CM004402">
    <property type="protein sequence ID" value="OAY26870.1"/>
    <property type="molecule type" value="Genomic_DNA"/>
</dbReference>
<dbReference type="SUPFAM" id="SSF46785">
    <property type="entry name" value="Winged helix' DNA-binding domain"/>
    <property type="match status" value="1"/>
</dbReference>
<gene>
    <name evidence="11" type="ORF">MANES_16G081500v8</name>
</gene>
<dbReference type="OrthoDB" id="60033at2759"/>
<dbReference type="InterPro" id="IPR000232">
    <property type="entry name" value="HSF_DNA-bd"/>
</dbReference>
<dbReference type="PRINTS" id="PR00056">
    <property type="entry name" value="HSFDOMAIN"/>
</dbReference>
<keyword evidence="6" id="KW-0804">Transcription</keyword>
<protein>
    <recommendedName>
        <fullName evidence="10">HSF-type DNA-binding domain-containing protein</fullName>
    </recommendedName>
</protein>
<organism evidence="11 12">
    <name type="scientific">Manihot esculenta</name>
    <name type="common">Cassava</name>
    <name type="synonym">Jatropha manihot</name>
    <dbReference type="NCBI Taxonomy" id="3983"/>
    <lineage>
        <taxon>Eukaryota</taxon>
        <taxon>Viridiplantae</taxon>
        <taxon>Streptophyta</taxon>
        <taxon>Embryophyta</taxon>
        <taxon>Tracheophyta</taxon>
        <taxon>Spermatophyta</taxon>
        <taxon>Magnoliopsida</taxon>
        <taxon>eudicotyledons</taxon>
        <taxon>Gunneridae</taxon>
        <taxon>Pentapetalae</taxon>
        <taxon>rosids</taxon>
        <taxon>fabids</taxon>
        <taxon>Malpighiales</taxon>
        <taxon>Euphorbiaceae</taxon>
        <taxon>Crotonoideae</taxon>
        <taxon>Manihoteae</taxon>
        <taxon>Manihot</taxon>
    </lineage>
</organism>
<keyword evidence="12" id="KW-1185">Reference proteome</keyword>
<evidence type="ECO:0000256" key="1">
    <source>
        <dbReference type="ARBA" id="ARBA00004123"/>
    </source>
</evidence>
<evidence type="ECO:0000256" key="2">
    <source>
        <dbReference type="ARBA" id="ARBA00022553"/>
    </source>
</evidence>
<evidence type="ECO:0000313" key="12">
    <source>
        <dbReference type="Proteomes" id="UP000091857"/>
    </source>
</evidence>
<accession>A0A2C9UAT8</accession>
<feature type="coiled-coil region" evidence="9">
    <location>
        <begin position="156"/>
        <end position="197"/>
    </location>
</feature>
<evidence type="ECO:0000256" key="7">
    <source>
        <dbReference type="ARBA" id="ARBA00023242"/>
    </source>
</evidence>
<proteinExistence type="inferred from homology"/>
<dbReference type="SMR" id="A0A2C9UAT8"/>
<comment type="caution">
    <text evidence="11">The sequence shown here is derived from an EMBL/GenBank/DDBJ whole genome shotgun (WGS) entry which is preliminary data.</text>
</comment>
<dbReference type="FunFam" id="1.10.10.10:FF:000057">
    <property type="entry name" value="Heat shock transcription factor 1"/>
    <property type="match status" value="1"/>
</dbReference>
<comment type="subcellular location">
    <subcellularLocation>
        <location evidence="1">Nucleus</location>
    </subcellularLocation>
</comment>
<keyword evidence="2" id="KW-0597">Phosphoprotein</keyword>
<keyword evidence="9" id="KW-0175">Coiled coil</keyword>
<dbReference type="Pfam" id="PF00447">
    <property type="entry name" value="HSF_DNA-bind"/>
    <property type="match status" value="1"/>
</dbReference>
<dbReference type="GO" id="GO:0043565">
    <property type="term" value="F:sequence-specific DNA binding"/>
    <property type="evidence" value="ECO:0007669"/>
    <property type="project" value="InterPro"/>
</dbReference>
<feature type="domain" description="HSF-type DNA-binding" evidence="10">
    <location>
        <begin position="86"/>
        <end position="110"/>
    </location>
</feature>
<keyword evidence="5" id="KW-0238">DNA-binding</keyword>
<dbReference type="STRING" id="3983.A0A2C9UAT8"/>
<dbReference type="InterPro" id="IPR036388">
    <property type="entry name" value="WH-like_DNA-bd_sf"/>
</dbReference>
<dbReference type="Gramene" id="Manes.16G081500.1.v8.1">
    <property type="protein sequence ID" value="Manes.16G081500.1.v8.1.CDS"/>
    <property type="gene ID" value="Manes.16G081500.v8.1"/>
</dbReference>
<dbReference type="GO" id="GO:0003700">
    <property type="term" value="F:DNA-binding transcription factor activity"/>
    <property type="evidence" value="ECO:0000318"/>
    <property type="project" value="GO_Central"/>
</dbReference>
<keyword evidence="4" id="KW-0346">Stress response</keyword>
<evidence type="ECO:0000256" key="4">
    <source>
        <dbReference type="ARBA" id="ARBA00023016"/>
    </source>
</evidence>
<dbReference type="PROSITE" id="PS00434">
    <property type="entry name" value="HSF_DOMAIN"/>
    <property type="match status" value="1"/>
</dbReference>
<evidence type="ECO:0000313" key="11">
    <source>
        <dbReference type="EMBL" id="OAY26870.1"/>
    </source>
</evidence>
<dbReference type="InterPro" id="IPR036390">
    <property type="entry name" value="WH_DNA-bd_sf"/>
</dbReference>
<sequence>MEEGVVIKEDKETVVAYAVGVVSSSSSSSSFQPQQMEVLHEVGPPPFMTKTYEMVEDPLTDSVVSWNRGRNGFIVWDSYKFSTTLLPKYFKHSNFSSFIRQLNTYGFRKIDPDRWEFANEGFMGGQKHLLKTIKRRRQQQSGLHDKVGEFGLEGELERLRRDRNVLIAEILRLRQQQKQSREQISEMQDKLQNTQRKQQQIILFLAKALSNPFLMQQFSERSIQRREVRDVEIGSKRRLTASSSVQNLQDKAASVAMNVGKIVEYKNQELGTIETEIDAFLSAALDGESSSDVRDPVAGSNSVDNLGSRNETIWEELLNDDIIASNPSEKVISDNKPEFDMEVED</sequence>
<dbReference type="OMA" id="IWEKLFC"/>
<name>A0A2C9UAT8_MANES</name>
<evidence type="ECO:0000256" key="3">
    <source>
        <dbReference type="ARBA" id="ARBA00023015"/>
    </source>
</evidence>
<keyword evidence="3" id="KW-0805">Transcription regulation</keyword>
<dbReference type="AlphaFoldDB" id="A0A2C9UAT8"/>
<dbReference type="SMART" id="SM00415">
    <property type="entry name" value="HSF"/>
    <property type="match status" value="1"/>
</dbReference>
<evidence type="ECO:0000259" key="10">
    <source>
        <dbReference type="PROSITE" id="PS00434"/>
    </source>
</evidence>
<evidence type="ECO:0000256" key="9">
    <source>
        <dbReference type="SAM" id="Coils"/>
    </source>
</evidence>
<dbReference type="PANTHER" id="PTHR10015">
    <property type="entry name" value="HEAT SHOCK TRANSCRIPTION FACTOR"/>
    <property type="match status" value="1"/>
</dbReference>
<comment type="similarity">
    <text evidence="8">Belongs to the HSF family. Class A subfamily.</text>
</comment>
<dbReference type="PANTHER" id="PTHR10015:SF338">
    <property type="entry name" value="HEAT STRESS TRANSCRIPTION FACTOR A-2"/>
    <property type="match status" value="1"/>
</dbReference>